<reference evidence="1 2" key="1">
    <citation type="journal article" date="2014" name="Nat. Genet.">
        <title>Genome and transcriptome of the porcine whipworm Trichuris suis.</title>
        <authorList>
            <person name="Jex A.R."/>
            <person name="Nejsum P."/>
            <person name="Schwarz E.M."/>
            <person name="Hu L."/>
            <person name="Young N.D."/>
            <person name="Hall R.S."/>
            <person name="Korhonen P.K."/>
            <person name="Liao S."/>
            <person name="Thamsborg S."/>
            <person name="Xia J."/>
            <person name="Xu P."/>
            <person name="Wang S."/>
            <person name="Scheerlinck J.P."/>
            <person name="Hofmann A."/>
            <person name="Sternberg P.W."/>
            <person name="Wang J."/>
            <person name="Gasser R.B."/>
        </authorList>
    </citation>
    <scope>NUCLEOTIDE SEQUENCE [LARGE SCALE GENOMIC DNA]</scope>
    <source>
        <strain evidence="1">DCEP-RM93M</strain>
    </source>
</reference>
<evidence type="ECO:0000313" key="1">
    <source>
        <dbReference type="EMBL" id="KFD59077.1"/>
    </source>
</evidence>
<dbReference type="EMBL" id="KL363182">
    <property type="protein sequence ID" value="KFD59077.1"/>
    <property type="molecule type" value="Genomic_DNA"/>
</dbReference>
<name>A0A085MPD1_9BILA</name>
<dbReference type="AlphaFoldDB" id="A0A085MPD1"/>
<organism evidence="1 2">
    <name type="scientific">Trichuris suis</name>
    <name type="common">pig whipworm</name>
    <dbReference type="NCBI Taxonomy" id="68888"/>
    <lineage>
        <taxon>Eukaryota</taxon>
        <taxon>Metazoa</taxon>
        <taxon>Ecdysozoa</taxon>
        <taxon>Nematoda</taxon>
        <taxon>Enoplea</taxon>
        <taxon>Dorylaimia</taxon>
        <taxon>Trichinellida</taxon>
        <taxon>Trichuridae</taxon>
        <taxon>Trichuris</taxon>
    </lineage>
</organism>
<dbReference type="Proteomes" id="UP000030764">
    <property type="component" value="Unassembled WGS sequence"/>
</dbReference>
<evidence type="ECO:0000313" key="2">
    <source>
        <dbReference type="Proteomes" id="UP000030764"/>
    </source>
</evidence>
<protein>
    <submittedName>
        <fullName evidence="1">Uncharacterized protein</fullName>
    </submittedName>
</protein>
<sequence>MANHNIERTALSPLLAVDSSLLLQLLLDQVHWQTVARYDDGITLAAIIMENSNVHYRKHARFLTWRECAQFVEVAAREAVASSQYRTLFATAATFLKKEVMNPD</sequence>
<proteinExistence type="predicted"/>
<accession>A0A085MPD1</accession>
<keyword evidence="2" id="KW-1185">Reference proteome</keyword>
<gene>
    <name evidence="1" type="ORF">M513_00240</name>
</gene>